<gene>
    <name evidence="5" type="ORF">GCM10022377_24340</name>
</gene>
<evidence type="ECO:0000313" key="6">
    <source>
        <dbReference type="Proteomes" id="UP001501536"/>
    </source>
</evidence>
<dbReference type="SUPFAM" id="SSF52540">
    <property type="entry name" value="P-loop containing nucleoside triphosphate hydrolases"/>
    <property type="match status" value="1"/>
</dbReference>
<accession>A0ABP7DVQ5</accession>
<dbReference type="PANTHER" id="PTHR43158:SF5">
    <property type="entry name" value="ABC TRANSPORTER, ATP-BINDING PROTEIN"/>
    <property type="match status" value="1"/>
</dbReference>
<dbReference type="SMART" id="SM00382">
    <property type="entry name" value="AAA"/>
    <property type="match status" value="1"/>
</dbReference>
<protein>
    <submittedName>
        <fullName evidence="5">ABC transporter ATP-binding protein</fullName>
    </submittedName>
</protein>
<dbReference type="Proteomes" id="UP001501536">
    <property type="component" value="Unassembled WGS sequence"/>
</dbReference>
<feature type="domain" description="ABC transporter" evidence="4">
    <location>
        <begin position="19"/>
        <end position="244"/>
    </location>
</feature>
<keyword evidence="2 5" id="KW-0067">ATP-binding</keyword>
<dbReference type="Gene3D" id="3.40.50.300">
    <property type="entry name" value="P-loop containing nucleotide triphosphate hydrolases"/>
    <property type="match status" value="1"/>
</dbReference>
<dbReference type="InterPro" id="IPR003593">
    <property type="entry name" value="AAA+_ATPase"/>
</dbReference>
<dbReference type="InterPro" id="IPR027417">
    <property type="entry name" value="P-loop_NTPase"/>
</dbReference>
<dbReference type="PROSITE" id="PS50893">
    <property type="entry name" value="ABC_TRANSPORTER_2"/>
    <property type="match status" value="1"/>
</dbReference>
<evidence type="ECO:0000256" key="1">
    <source>
        <dbReference type="ARBA" id="ARBA00022741"/>
    </source>
</evidence>
<keyword evidence="1" id="KW-0547">Nucleotide-binding</keyword>
<feature type="region of interest" description="Disordered" evidence="3">
    <location>
        <begin position="303"/>
        <end position="324"/>
    </location>
</feature>
<dbReference type="RefSeq" id="WP_344885040.1">
    <property type="nucleotide sequence ID" value="NZ_BAABCJ010000006.1"/>
</dbReference>
<evidence type="ECO:0000256" key="3">
    <source>
        <dbReference type="SAM" id="MobiDB-lite"/>
    </source>
</evidence>
<proteinExistence type="predicted"/>
<reference evidence="6" key="1">
    <citation type="journal article" date="2019" name="Int. J. Syst. Evol. Microbiol.">
        <title>The Global Catalogue of Microorganisms (GCM) 10K type strain sequencing project: providing services to taxonomists for standard genome sequencing and annotation.</title>
        <authorList>
            <consortium name="The Broad Institute Genomics Platform"/>
            <consortium name="The Broad Institute Genome Sequencing Center for Infectious Disease"/>
            <person name="Wu L."/>
            <person name="Ma J."/>
        </authorList>
    </citation>
    <scope>NUCLEOTIDE SEQUENCE [LARGE SCALE GENOMIC DNA]</scope>
    <source>
        <strain evidence="6">JCM 16961</strain>
    </source>
</reference>
<dbReference type="PANTHER" id="PTHR43158">
    <property type="entry name" value="SKFA PEPTIDE EXPORT ATP-BINDING PROTEIN SKFE"/>
    <property type="match status" value="1"/>
</dbReference>
<dbReference type="EMBL" id="BAABCJ010000006">
    <property type="protein sequence ID" value="GAA3709809.1"/>
    <property type="molecule type" value="Genomic_DNA"/>
</dbReference>
<dbReference type="InterPro" id="IPR003439">
    <property type="entry name" value="ABC_transporter-like_ATP-bd"/>
</dbReference>
<dbReference type="Pfam" id="PF00005">
    <property type="entry name" value="ABC_tran"/>
    <property type="match status" value="1"/>
</dbReference>
<name>A0ABP7DVQ5_9MICC</name>
<keyword evidence="6" id="KW-1185">Reference proteome</keyword>
<comment type="caution">
    <text evidence="5">The sequence shown here is derived from an EMBL/GenBank/DDBJ whole genome shotgun (WGS) entry which is preliminary data.</text>
</comment>
<sequence length="324" mass="35309">MTTPTPGSVSGAESGNDVVRVTGLTKSFGRTRVLEDLDFSIEQNTITGLLGRNGAGKTTIMSILSGQEPKTRGDVRVLGAEPFENAAVLARMCFVRESQKYPEDFKPRHVLKTGPWFFENWDAGLAEELVEVFRLPVKTPIKKLSRGQLSAVAIIVGMASRAPLTIFDEPYLGLDATARGLFYDYLLRDFMEHPRTILMSTHLIDEVSNLLEKVIVIDRGRKVLDTSVEDARDAAFTVAGSATAIDDVVAGRRILRTQSLGGLRSVTIEGAADAALRRHAAERGLEIGPVGLQELVSAYGLLDEAPRPQRPAGSRTSDFEEVSR</sequence>
<evidence type="ECO:0000313" key="5">
    <source>
        <dbReference type="EMBL" id="GAA3709809.1"/>
    </source>
</evidence>
<dbReference type="GO" id="GO:0005524">
    <property type="term" value="F:ATP binding"/>
    <property type="evidence" value="ECO:0007669"/>
    <property type="project" value="UniProtKB-KW"/>
</dbReference>
<organism evidence="5 6">
    <name type="scientific">Zhihengliuella alba</name>
    <dbReference type="NCBI Taxonomy" id="547018"/>
    <lineage>
        <taxon>Bacteria</taxon>
        <taxon>Bacillati</taxon>
        <taxon>Actinomycetota</taxon>
        <taxon>Actinomycetes</taxon>
        <taxon>Micrococcales</taxon>
        <taxon>Micrococcaceae</taxon>
        <taxon>Zhihengliuella</taxon>
    </lineage>
</organism>
<dbReference type="CDD" id="cd03230">
    <property type="entry name" value="ABC_DR_subfamily_A"/>
    <property type="match status" value="1"/>
</dbReference>
<evidence type="ECO:0000256" key="2">
    <source>
        <dbReference type="ARBA" id="ARBA00022840"/>
    </source>
</evidence>
<evidence type="ECO:0000259" key="4">
    <source>
        <dbReference type="PROSITE" id="PS50893"/>
    </source>
</evidence>